<dbReference type="KEGG" id="caml:H6X83_06865"/>
<dbReference type="Gene3D" id="3.90.70.10">
    <property type="entry name" value="Cysteine proteinases"/>
    <property type="match status" value="1"/>
</dbReference>
<feature type="domain" description="Peptidase C39-like" evidence="1">
    <location>
        <begin position="261"/>
        <end position="427"/>
    </location>
</feature>
<dbReference type="RefSeq" id="WP_212508378.1">
    <property type="nucleotide sequence ID" value="NZ_CP060696.1"/>
</dbReference>
<evidence type="ECO:0000313" key="2">
    <source>
        <dbReference type="EMBL" id="QNO19312.1"/>
    </source>
</evidence>
<name>A0A7G9WKV0_9FIRM</name>
<dbReference type="PANTHER" id="PTHR37806">
    <property type="entry name" value="LMO0724 PROTEIN"/>
    <property type="match status" value="1"/>
</dbReference>
<evidence type="ECO:0000259" key="1">
    <source>
        <dbReference type="Pfam" id="PF13529"/>
    </source>
</evidence>
<proteinExistence type="predicted"/>
<dbReference type="EMBL" id="CP060696">
    <property type="protein sequence ID" value="QNO19312.1"/>
    <property type="molecule type" value="Genomic_DNA"/>
</dbReference>
<dbReference type="Proteomes" id="UP000516046">
    <property type="component" value="Chromosome"/>
</dbReference>
<reference evidence="2 3" key="1">
    <citation type="submission" date="2020-08" db="EMBL/GenBank/DDBJ databases">
        <authorList>
            <person name="Ren C."/>
            <person name="Gu Y."/>
            <person name="Xu Y."/>
        </authorList>
    </citation>
    <scope>NUCLEOTIDE SEQUENCE [LARGE SCALE GENOMIC DNA]</scope>
    <source>
        <strain evidence="2 3">LBM18003</strain>
    </source>
</reference>
<organism evidence="2 3">
    <name type="scientific">Caproicibacterium amylolyticum</name>
    <dbReference type="NCBI Taxonomy" id="2766537"/>
    <lineage>
        <taxon>Bacteria</taxon>
        <taxon>Bacillati</taxon>
        <taxon>Bacillota</taxon>
        <taxon>Clostridia</taxon>
        <taxon>Eubacteriales</taxon>
        <taxon>Oscillospiraceae</taxon>
        <taxon>Caproicibacterium</taxon>
    </lineage>
</organism>
<dbReference type="InterPro" id="IPR039564">
    <property type="entry name" value="Peptidase_C39-like"/>
</dbReference>
<gene>
    <name evidence="2" type="ORF">H6X83_06865</name>
</gene>
<dbReference type="AlphaFoldDB" id="A0A7G9WKV0"/>
<accession>A0A7G9WKV0</accession>
<keyword evidence="3" id="KW-1185">Reference proteome</keyword>
<sequence>MKQTRTNNHKYQTLSASFGKILQCLLAIVVLTASVFPVSAVKPAGSAQLCLHDLSFADDDENDTKKPYVKSDTTIDFSVAQGCTYAFRFEIVGSRGLQPNIAVGNGAVLRTENCHKAVENDHDVYYFQVRATGDPTESTGIYTTLPEQQAVKHCAISIAPLLPTEVHLDTTNYTFSRIGQKYTLLASITGDMKAPVSATVADSSITWTSIRKEKTDQYLITVTAVKNGETDILVHAGTASAAMHITAKFSLPAASAESVRLSVPYVSQKGLLPTGCEIISGMMLTRYWGLSVDVNTFLNATKQGMLHETNSGNTYGPSPDEAFVGSPHSSDGFGCFPPVICCAFQKLLPNSLQAKVVTGTSLYTLAHAWLPAGKPVMVWATINMQAPYSGYSWTVSSTGKTFTWPAEEHCLVLTGYDKTGYWFNDPWNGNGTVHWDKATAELRYRQMGQRSLVVTSK</sequence>
<evidence type="ECO:0000313" key="3">
    <source>
        <dbReference type="Proteomes" id="UP000516046"/>
    </source>
</evidence>
<dbReference type="Pfam" id="PF13529">
    <property type="entry name" value="Peptidase_C39_2"/>
    <property type="match status" value="1"/>
</dbReference>
<dbReference type="PANTHER" id="PTHR37806:SF1">
    <property type="entry name" value="PEPTIDASE C39-LIKE DOMAIN-CONTAINING PROTEIN"/>
    <property type="match status" value="1"/>
</dbReference>
<protein>
    <submittedName>
        <fullName evidence="2">C39 family peptidase</fullName>
    </submittedName>
</protein>